<dbReference type="RefSeq" id="WP_188801981.1">
    <property type="nucleotide sequence ID" value="NZ_BMOK01000003.1"/>
</dbReference>
<dbReference type="AlphaFoldDB" id="A0A917RZY7"/>
<proteinExistence type="predicted"/>
<reference evidence="1" key="2">
    <citation type="submission" date="2020-09" db="EMBL/GenBank/DDBJ databases">
        <authorList>
            <person name="Sun Q."/>
            <person name="Ohkuma M."/>
        </authorList>
    </citation>
    <scope>NUCLEOTIDE SEQUENCE</scope>
    <source>
        <strain evidence="1">JCM 15325</strain>
    </source>
</reference>
<protein>
    <submittedName>
        <fullName evidence="1">Uncharacterized protein</fullName>
    </submittedName>
</protein>
<sequence length="68" mass="8186">MDKNNEFREIISQLSEKEKKSLMDSSPEEVAKKWEEMYEIPIKQSKFFLNNIFFKQSGKTNDNDHKEK</sequence>
<comment type="caution">
    <text evidence="1">The sequence shown here is derived from an EMBL/GenBank/DDBJ whole genome shotgun (WGS) entry which is preliminary data.</text>
</comment>
<evidence type="ECO:0000313" key="2">
    <source>
        <dbReference type="Proteomes" id="UP000654670"/>
    </source>
</evidence>
<dbReference type="EMBL" id="BMOK01000003">
    <property type="protein sequence ID" value="GGL47834.1"/>
    <property type="molecule type" value="Genomic_DNA"/>
</dbReference>
<dbReference type="Proteomes" id="UP000654670">
    <property type="component" value="Unassembled WGS sequence"/>
</dbReference>
<evidence type="ECO:0000313" key="1">
    <source>
        <dbReference type="EMBL" id="GGL47834.1"/>
    </source>
</evidence>
<gene>
    <name evidence="1" type="ORF">GCM10007968_09990</name>
</gene>
<accession>A0A917RZY7</accession>
<reference evidence="1" key="1">
    <citation type="journal article" date="2014" name="Int. J. Syst. Evol. Microbiol.">
        <title>Complete genome sequence of Corynebacterium casei LMG S-19264T (=DSM 44701T), isolated from a smear-ripened cheese.</title>
        <authorList>
            <consortium name="US DOE Joint Genome Institute (JGI-PGF)"/>
            <person name="Walter F."/>
            <person name="Albersmeier A."/>
            <person name="Kalinowski J."/>
            <person name="Ruckert C."/>
        </authorList>
    </citation>
    <scope>NUCLEOTIDE SEQUENCE</scope>
    <source>
        <strain evidence="1">JCM 15325</strain>
    </source>
</reference>
<keyword evidence="2" id="KW-1185">Reference proteome</keyword>
<name>A0A917RZY7_9BACL</name>
<organism evidence="1 2">
    <name type="scientific">Sporolactobacillus putidus</name>
    <dbReference type="NCBI Taxonomy" id="492735"/>
    <lineage>
        <taxon>Bacteria</taxon>
        <taxon>Bacillati</taxon>
        <taxon>Bacillota</taxon>
        <taxon>Bacilli</taxon>
        <taxon>Bacillales</taxon>
        <taxon>Sporolactobacillaceae</taxon>
        <taxon>Sporolactobacillus</taxon>
    </lineage>
</organism>